<dbReference type="Proteomes" id="UP000277094">
    <property type="component" value="Unassembled WGS sequence"/>
</dbReference>
<evidence type="ECO:0000313" key="2">
    <source>
        <dbReference type="Proteomes" id="UP000277094"/>
    </source>
</evidence>
<dbReference type="OrthoDB" id="3790005at2"/>
<name>A0A3N0DQ17_9ACTN</name>
<evidence type="ECO:0000313" key="1">
    <source>
        <dbReference type="EMBL" id="RNL77740.1"/>
    </source>
</evidence>
<dbReference type="EMBL" id="RJSG01000003">
    <property type="protein sequence ID" value="RNL77740.1"/>
    <property type="molecule type" value="Genomic_DNA"/>
</dbReference>
<proteinExistence type="predicted"/>
<protein>
    <submittedName>
        <fullName evidence="1">Uncharacterized protein</fullName>
    </submittedName>
</protein>
<keyword evidence="2" id="KW-1185">Reference proteome</keyword>
<sequence length="103" mass="11109">MTTPTSAPRRSNPTSASWWFRSADGRLTVWQFPNPALAVWFVALVVGLLPLAPSHAATVEGLRRGALVVWALDELVRGSSPFRRVLGAVVLVGQLASLAMDWG</sequence>
<comment type="caution">
    <text evidence="1">The sequence shown here is derived from an EMBL/GenBank/DDBJ whole genome shotgun (WGS) entry which is preliminary data.</text>
</comment>
<reference evidence="1 2" key="1">
    <citation type="submission" date="2018-11" db="EMBL/GenBank/DDBJ databases">
        <authorList>
            <person name="Li F."/>
        </authorList>
    </citation>
    <scope>NUCLEOTIDE SEQUENCE [LARGE SCALE GENOMIC DNA]</scope>
    <source>
        <strain evidence="1 2">KIS18-7</strain>
    </source>
</reference>
<accession>A0A3N0DQ17</accession>
<dbReference type="RefSeq" id="WP_123235326.1">
    <property type="nucleotide sequence ID" value="NZ_RJSG01000003.1"/>
</dbReference>
<dbReference type="AlphaFoldDB" id="A0A3N0DQ17"/>
<gene>
    <name evidence="1" type="ORF">EFL95_17245</name>
</gene>
<organism evidence="1 2">
    <name type="scientific">Nocardioides marmorisolisilvae</name>
    <dbReference type="NCBI Taxonomy" id="1542737"/>
    <lineage>
        <taxon>Bacteria</taxon>
        <taxon>Bacillati</taxon>
        <taxon>Actinomycetota</taxon>
        <taxon>Actinomycetes</taxon>
        <taxon>Propionibacteriales</taxon>
        <taxon>Nocardioidaceae</taxon>
        <taxon>Nocardioides</taxon>
    </lineage>
</organism>